<feature type="domain" description="TLDc" evidence="1">
    <location>
        <begin position="198"/>
        <end position="370"/>
    </location>
</feature>
<protein>
    <recommendedName>
        <fullName evidence="1">TLDc domain-containing protein</fullName>
    </recommendedName>
</protein>
<sequence>MERTATQMAAWLAQCRKIIDELERRQKAMQPFLHAIHPFLRHKEDKDDDTKLLTVHIAGRRVSVLPRTLKCCPSGHPLLELFATEPPARHLPFKYIQKIVDFARRKAVMGANVLVMPPTVKPREVTVFQGEMEKYGSKPSEVYCNDGGGEMGFDGLDLVIKLETEWTRVLEMIKEEIREELKANQEDLSSLPPMLFRSTLLYKSSCDGTAYTTLLDSTKGKEGLLFLFRHGDTHRFGAFVMGGLQEPEDPTKENYYDTGIFFLSLKGAYARPTKIPLDDPAQCVCMGGRQGAANNADDEPAAKMFLGDGRLWLGWGIGDPQGPSKDITQCHTWLDRDDLPQGYQGIWKDGVGSLAASDFFAADDIEIWNICHNWPRRTST</sequence>
<gene>
    <name evidence="2" type="ORF">Vbra_15879</name>
</gene>
<evidence type="ECO:0000313" key="2">
    <source>
        <dbReference type="EMBL" id="CEM15852.1"/>
    </source>
</evidence>
<dbReference type="PhylomeDB" id="A0A0G4FNU0"/>
<keyword evidence="3" id="KW-1185">Reference proteome</keyword>
<dbReference type="Pfam" id="PF07534">
    <property type="entry name" value="TLD"/>
    <property type="match status" value="1"/>
</dbReference>
<evidence type="ECO:0000313" key="3">
    <source>
        <dbReference type="Proteomes" id="UP000041254"/>
    </source>
</evidence>
<dbReference type="EMBL" id="CDMY01000472">
    <property type="protein sequence ID" value="CEM15852.1"/>
    <property type="molecule type" value="Genomic_DNA"/>
</dbReference>
<proteinExistence type="predicted"/>
<evidence type="ECO:0000259" key="1">
    <source>
        <dbReference type="Pfam" id="PF07534"/>
    </source>
</evidence>
<dbReference type="Proteomes" id="UP000041254">
    <property type="component" value="Unassembled WGS sequence"/>
</dbReference>
<dbReference type="VEuPathDB" id="CryptoDB:Vbra_15879"/>
<dbReference type="InterPro" id="IPR006571">
    <property type="entry name" value="TLDc_dom"/>
</dbReference>
<dbReference type="AlphaFoldDB" id="A0A0G4FNU0"/>
<accession>A0A0G4FNU0</accession>
<dbReference type="InParanoid" id="A0A0G4FNU0"/>
<reference evidence="2 3" key="1">
    <citation type="submission" date="2014-11" db="EMBL/GenBank/DDBJ databases">
        <authorList>
            <person name="Zhu J."/>
            <person name="Qi W."/>
            <person name="Song R."/>
        </authorList>
    </citation>
    <scope>NUCLEOTIDE SEQUENCE [LARGE SCALE GENOMIC DNA]</scope>
</reference>
<name>A0A0G4FNU0_VITBC</name>
<organism evidence="2 3">
    <name type="scientific">Vitrella brassicaformis (strain CCMP3155)</name>
    <dbReference type="NCBI Taxonomy" id="1169540"/>
    <lineage>
        <taxon>Eukaryota</taxon>
        <taxon>Sar</taxon>
        <taxon>Alveolata</taxon>
        <taxon>Colpodellida</taxon>
        <taxon>Vitrellaceae</taxon>
        <taxon>Vitrella</taxon>
    </lineage>
</organism>